<evidence type="ECO:0000259" key="1">
    <source>
        <dbReference type="Pfam" id="PF04326"/>
    </source>
</evidence>
<gene>
    <name evidence="2" type="ORF">CJ670_04560</name>
</gene>
<evidence type="ECO:0000313" key="3">
    <source>
        <dbReference type="Proteomes" id="UP000239151"/>
    </source>
</evidence>
<evidence type="ECO:0000313" key="2">
    <source>
        <dbReference type="EMBL" id="PRM97943.1"/>
    </source>
</evidence>
<accession>A0A2S9TGJ1</accession>
<protein>
    <submittedName>
        <fullName evidence="2">Transcriptional regulator</fullName>
    </submittedName>
</protein>
<dbReference type="GO" id="GO:0043565">
    <property type="term" value="F:sequence-specific DNA binding"/>
    <property type="evidence" value="ECO:0007669"/>
    <property type="project" value="InterPro"/>
</dbReference>
<dbReference type="InterPro" id="IPR007421">
    <property type="entry name" value="Schlafen_AlbA_2_dom"/>
</dbReference>
<dbReference type="AlphaFoldDB" id="A0A2S9TGJ1"/>
<proteinExistence type="predicted"/>
<organism evidence="2 3">
    <name type="scientific">Aliarcobacter cryaerophilus</name>
    <dbReference type="NCBI Taxonomy" id="28198"/>
    <lineage>
        <taxon>Bacteria</taxon>
        <taxon>Pseudomonadati</taxon>
        <taxon>Campylobacterota</taxon>
        <taxon>Epsilonproteobacteria</taxon>
        <taxon>Campylobacterales</taxon>
        <taxon>Arcobacteraceae</taxon>
        <taxon>Aliarcobacter</taxon>
    </lineage>
</organism>
<dbReference type="Pfam" id="PF13749">
    <property type="entry name" value="HATPase_c_4"/>
    <property type="match status" value="1"/>
</dbReference>
<dbReference type="Gene3D" id="3.30.950.30">
    <property type="entry name" value="Schlafen, AAA domain"/>
    <property type="match status" value="1"/>
</dbReference>
<feature type="domain" description="Schlafen AlbA-2" evidence="1">
    <location>
        <begin position="7"/>
        <end position="112"/>
    </location>
</feature>
<dbReference type="PANTHER" id="PTHR30595:SF6">
    <property type="entry name" value="SCHLAFEN ALBA-2 DOMAIN-CONTAINING PROTEIN"/>
    <property type="match status" value="1"/>
</dbReference>
<dbReference type="Gene3D" id="1.10.10.10">
    <property type="entry name" value="Winged helix-like DNA-binding domain superfamily/Winged helix DNA-binding domain"/>
    <property type="match status" value="1"/>
</dbReference>
<dbReference type="InterPro" id="IPR036388">
    <property type="entry name" value="WH-like_DNA-bd_sf"/>
</dbReference>
<dbReference type="InterPro" id="IPR036390">
    <property type="entry name" value="WH_DNA-bd_sf"/>
</dbReference>
<comment type="caution">
    <text evidence="2">The sequence shown here is derived from an EMBL/GenBank/DDBJ whole genome shotgun (WGS) entry which is preliminary data.</text>
</comment>
<reference evidence="2 3" key="1">
    <citation type="submission" date="2017-09" db="EMBL/GenBank/DDBJ databases">
        <title>Reassesment of A. cryaerophilus.</title>
        <authorList>
            <person name="Perez-Cataluna A."/>
            <person name="Collado L."/>
            <person name="Salgado O."/>
            <person name="Lefinanco V."/>
            <person name="Figueras M.J."/>
        </authorList>
    </citation>
    <scope>NUCLEOTIDE SEQUENCE [LARGE SCALE GENOMIC DNA]</scope>
    <source>
        <strain evidence="2 3">LMG 9065</strain>
    </source>
</reference>
<name>A0A2S9TGJ1_9BACT</name>
<dbReference type="InterPro" id="IPR038475">
    <property type="entry name" value="RecG_C_sf"/>
</dbReference>
<dbReference type="InterPro" id="IPR011991">
    <property type="entry name" value="ArsR-like_HTH"/>
</dbReference>
<dbReference type="PANTHER" id="PTHR30595">
    <property type="entry name" value="GLPR-RELATED TRANSCRIPTIONAL REPRESSOR"/>
    <property type="match status" value="1"/>
</dbReference>
<dbReference type="PRINTS" id="PR00033">
    <property type="entry name" value="HTHASNC"/>
</dbReference>
<dbReference type="Pfam" id="PF13412">
    <property type="entry name" value="HTH_24"/>
    <property type="match status" value="1"/>
</dbReference>
<dbReference type="CDD" id="cd00090">
    <property type="entry name" value="HTH_ARSR"/>
    <property type="match status" value="1"/>
</dbReference>
<sequence length="447" mass="51434">MKLQINESQNIEFKQSWRDEYIKWLSAFGNTDGGKLYIGVDDDGKIKGIDNAKKLLEDIPNKVRDILGIMVDVNLLQDEDKEYIEIITDKYPYPISYKGSYYYRSGSTTQELKGVALDKFLLRTQGKTWDSVPVPYFGDTDLDPYSFKLFREKAEKKRRIDPELLKENDDVLVDKLRLREGDYLKRAAALLFAKEPMKYVMGSMIKIGYFKSNTELIYQDVIEGSLFEQVDKVMELIFTKYLSAFITYEGIQRVESFPISELAFREALINAVVHKDYSSQNSIQISVYDDKLLMWNAGDLPPHWTIDTLLRKHTSEPHNPLVAYPFFLAGYIESWGRGIEKIIEESQKFNGITPQFKWENGLWVEFYFNTDKSLPNGLGEKLGIKLGETQQNIIKLMQNNPKIAITALATELGISTTAIEKHIKTLKDKNIIQRIGGAKGGHWEILK</sequence>
<dbReference type="SUPFAM" id="SSF46785">
    <property type="entry name" value="Winged helix' DNA-binding domain"/>
    <property type="match status" value="1"/>
</dbReference>
<dbReference type="InterPro" id="IPR038461">
    <property type="entry name" value="Schlafen_AlbA_2_dom_sf"/>
</dbReference>
<dbReference type="Gene3D" id="3.30.565.60">
    <property type="match status" value="1"/>
</dbReference>
<dbReference type="Proteomes" id="UP000239151">
    <property type="component" value="Unassembled WGS sequence"/>
</dbReference>
<dbReference type="Pfam" id="PF04326">
    <property type="entry name" value="SLFN_AlbA_2"/>
    <property type="match status" value="1"/>
</dbReference>
<dbReference type="EMBL" id="NXGI01000007">
    <property type="protein sequence ID" value="PRM97943.1"/>
    <property type="molecule type" value="Genomic_DNA"/>
</dbReference>
<dbReference type="InterPro" id="IPR000485">
    <property type="entry name" value="AsnC-type_HTH_dom"/>
</dbReference>
<dbReference type="GO" id="GO:0006355">
    <property type="term" value="P:regulation of DNA-templated transcription"/>
    <property type="evidence" value="ECO:0007669"/>
    <property type="project" value="UniProtKB-ARBA"/>
</dbReference>